<evidence type="ECO:0000256" key="5">
    <source>
        <dbReference type="ARBA" id="ARBA00022741"/>
    </source>
</evidence>
<dbReference type="GO" id="GO:0016020">
    <property type="term" value="C:membrane"/>
    <property type="evidence" value="ECO:0007669"/>
    <property type="project" value="UniProtKB-SubCell"/>
</dbReference>
<dbReference type="InterPro" id="IPR003960">
    <property type="entry name" value="ATPase_AAA_CS"/>
</dbReference>
<dbReference type="Pfam" id="PF17862">
    <property type="entry name" value="AAA_lid_3"/>
    <property type="match status" value="1"/>
</dbReference>
<dbReference type="AlphaFoldDB" id="A0ABD1EAT7"/>
<evidence type="ECO:0000256" key="6">
    <source>
        <dbReference type="ARBA" id="ARBA00022801"/>
    </source>
</evidence>
<dbReference type="Pfam" id="PF09262">
    <property type="entry name" value="PEX-1N"/>
    <property type="match status" value="1"/>
</dbReference>
<dbReference type="InterPro" id="IPR027417">
    <property type="entry name" value="P-loop_NTPase"/>
</dbReference>
<dbReference type="SMART" id="SM00382">
    <property type="entry name" value="AAA"/>
    <property type="match status" value="2"/>
</dbReference>
<dbReference type="Gene3D" id="3.40.50.300">
    <property type="entry name" value="P-loop containing nucleotide triphosphate hydrolases"/>
    <property type="match status" value="2"/>
</dbReference>
<keyword evidence="15" id="KW-1185">Reference proteome</keyword>
<evidence type="ECO:0000259" key="13">
    <source>
        <dbReference type="SMART" id="SM00382"/>
    </source>
</evidence>
<evidence type="ECO:0000313" key="15">
    <source>
        <dbReference type="Proteomes" id="UP001566132"/>
    </source>
</evidence>
<evidence type="ECO:0000256" key="11">
    <source>
        <dbReference type="ARBA" id="ARBA00034532"/>
    </source>
</evidence>
<keyword evidence="3" id="KW-0813">Transport</keyword>
<dbReference type="SUPFAM" id="SSF52540">
    <property type="entry name" value="P-loop containing nucleoside triphosphate hydrolases"/>
    <property type="match status" value="2"/>
</dbReference>
<dbReference type="GO" id="GO:0007031">
    <property type="term" value="P:peroxisome organization"/>
    <property type="evidence" value="ECO:0007669"/>
    <property type="project" value="UniProtKB-KW"/>
</dbReference>
<comment type="similarity">
    <text evidence="2">Belongs to the AAA ATPase family.</text>
</comment>
<dbReference type="PANTHER" id="PTHR23077">
    <property type="entry name" value="AAA-FAMILY ATPASE"/>
    <property type="match status" value="1"/>
</dbReference>
<dbReference type="InterPro" id="IPR041569">
    <property type="entry name" value="AAA_lid_3"/>
</dbReference>
<gene>
    <name evidence="14" type="ORF">ABEB36_012251</name>
</gene>
<dbReference type="GO" id="GO:0015031">
    <property type="term" value="P:protein transport"/>
    <property type="evidence" value="ECO:0007669"/>
    <property type="project" value="UniProtKB-KW"/>
</dbReference>
<dbReference type="FunFam" id="3.40.50.300:FF:000149">
    <property type="entry name" value="Nuclear valosin-containing protein-like"/>
    <property type="match status" value="1"/>
</dbReference>
<feature type="domain" description="AAA+ ATPase" evidence="13">
    <location>
        <begin position="409"/>
        <end position="568"/>
    </location>
</feature>
<proteinExistence type="inferred from homology"/>
<keyword evidence="9" id="KW-0472">Membrane</keyword>
<dbReference type="Gene3D" id="1.10.8.60">
    <property type="match status" value="1"/>
</dbReference>
<organism evidence="14 15">
    <name type="scientific">Hypothenemus hampei</name>
    <name type="common">Coffee berry borer</name>
    <dbReference type="NCBI Taxonomy" id="57062"/>
    <lineage>
        <taxon>Eukaryota</taxon>
        <taxon>Metazoa</taxon>
        <taxon>Ecdysozoa</taxon>
        <taxon>Arthropoda</taxon>
        <taxon>Hexapoda</taxon>
        <taxon>Insecta</taxon>
        <taxon>Pterygota</taxon>
        <taxon>Neoptera</taxon>
        <taxon>Endopterygota</taxon>
        <taxon>Coleoptera</taxon>
        <taxon>Polyphaga</taxon>
        <taxon>Cucujiformia</taxon>
        <taxon>Curculionidae</taxon>
        <taxon>Scolytinae</taxon>
        <taxon>Hypothenemus</taxon>
    </lineage>
</organism>
<dbReference type="InterPro" id="IPR015342">
    <property type="entry name" value="PEX1-N_C-lobe"/>
</dbReference>
<comment type="catalytic activity">
    <reaction evidence="12">
        <text>ATP + H2O = ADP + phosphate + H(+)</text>
        <dbReference type="Rhea" id="RHEA:13065"/>
        <dbReference type="ChEBI" id="CHEBI:15377"/>
        <dbReference type="ChEBI" id="CHEBI:15378"/>
        <dbReference type="ChEBI" id="CHEBI:30616"/>
        <dbReference type="ChEBI" id="CHEBI:43474"/>
        <dbReference type="ChEBI" id="CHEBI:456216"/>
    </reaction>
    <physiologicalReaction direction="left-to-right" evidence="12">
        <dbReference type="Rhea" id="RHEA:13066"/>
    </physiologicalReaction>
</comment>
<dbReference type="EMBL" id="JBDJPC010000009">
    <property type="protein sequence ID" value="KAL1491690.1"/>
    <property type="molecule type" value="Genomic_DNA"/>
</dbReference>
<evidence type="ECO:0000256" key="3">
    <source>
        <dbReference type="ARBA" id="ARBA00022448"/>
    </source>
</evidence>
<reference evidence="14 15" key="1">
    <citation type="submission" date="2024-05" db="EMBL/GenBank/DDBJ databases">
        <title>Genetic variation in Jamaican populations of the coffee berry borer (Hypothenemus hampei).</title>
        <authorList>
            <person name="Errbii M."/>
            <person name="Myrie A."/>
        </authorList>
    </citation>
    <scope>NUCLEOTIDE SEQUENCE [LARGE SCALE GENOMIC DNA]</scope>
    <source>
        <strain evidence="14">JA-Hopewell-2020-01-JO</strain>
        <tissue evidence="14">Whole body</tissue>
    </source>
</reference>
<keyword evidence="8" id="KW-0653">Protein transport</keyword>
<evidence type="ECO:0000256" key="8">
    <source>
        <dbReference type="ARBA" id="ARBA00022927"/>
    </source>
</evidence>
<dbReference type="InterPro" id="IPR029067">
    <property type="entry name" value="CDC48_domain_2-like_sf"/>
</dbReference>
<keyword evidence="6" id="KW-0378">Hydrolase</keyword>
<keyword evidence="7" id="KW-0067">ATP-binding</keyword>
<dbReference type="GO" id="GO:0005524">
    <property type="term" value="F:ATP binding"/>
    <property type="evidence" value="ECO:0007669"/>
    <property type="project" value="UniProtKB-KW"/>
</dbReference>
<dbReference type="Proteomes" id="UP001566132">
    <property type="component" value="Unassembled WGS sequence"/>
</dbReference>
<evidence type="ECO:0000256" key="9">
    <source>
        <dbReference type="ARBA" id="ARBA00023136"/>
    </source>
</evidence>
<evidence type="ECO:0000256" key="10">
    <source>
        <dbReference type="ARBA" id="ARBA00032509"/>
    </source>
</evidence>
<dbReference type="PANTHER" id="PTHR23077:SF12">
    <property type="entry name" value="PEROXISOMAL ATPASE PEX1"/>
    <property type="match status" value="1"/>
</dbReference>
<dbReference type="InterPro" id="IPR003593">
    <property type="entry name" value="AAA+_ATPase"/>
</dbReference>
<evidence type="ECO:0000256" key="7">
    <source>
        <dbReference type="ARBA" id="ARBA00022840"/>
    </source>
</evidence>
<evidence type="ECO:0000313" key="14">
    <source>
        <dbReference type="EMBL" id="KAL1491690.1"/>
    </source>
</evidence>
<evidence type="ECO:0000256" key="4">
    <source>
        <dbReference type="ARBA" id="ARBA00022593"/>
    </source>
</evidence>
<dbReference type="Gene3D" id="3.10.330.10">
    <property type="match status" value="1"/>
</dbReference>
<keyword evidence="4" id="KW-0962">Peroxisome biogenesis</keyword>
<protein>
    <recommendedName>
        <fullName evidence="11">Peroxisomal ATPase PEX1</fullName>
    </recommendedName>
    <alternativeName>
        <fullName evidence="10">Peroxin-1</fullName>
    </alternativeName>
</protein>
<sequence length="919" mass="104159">MSPRLLKVKYVTFKNCFVYLSPNNQNFHTGACIQLTDKGKDYFFSATVINNVVKDSYIGINGSYARTLGIEEDIFVEATLLNPLPVVNRISVQPWTKADYDVLELLAQNVQSNLLDQVRVVNKDQRINIWIGNNLSVTVDVVSVEPISPGTLDFLTEVDISAPNASQKDIRTKTTLPCLENFLSTWNYEPTYFRLIPLSDLPKNPLENSNFPFKAYIYPNNFIENNGFYTASLLNKDKSLCLKICFLENCSNDHKTSNIFVHNDILSQWEVSIGARVALEKVTEYPVITKIIVYIPRSSDNLMDKVKECLEQYCTESLVLNTHFPLKLTENEYYSLSFEYDKIFTLRDCCIFMNKNWLNQYTFKFLESSCVTSFRYFPQENFRKADFCPEIFTEIIEQITQTFCHPSFTPDNVIISGRNGTGKTALITQIAAILSGYPYFVKCQLVECKSLKGKSVESLQKVLHEAFASLTLMQPSLLILDDFHLLCHACEEDDHPNSIQNNRVSEMFFAELSGIQRVYTIGILVSTDSLRSLNKHIYKSRGYHLFKHIFKIKDLNKDDRITMLKHMFSNIALDYQDLSVKTDGSVVQDFKDLYQKSLFEASKQKMTNIEQKHCDVALEKLLALSLSNVKLHKSSKVSFENIGGLQEVKNTLTRSILWPLKYSSIFSNAPLKLQSGVLLYGPPGCGKTLLAGALSKEFDLKLIAVKGPELLSKYIGASEENVRDVFENAQKIRPCILFFDEFDSLAPRRGHDNTGVTDRIVNQLLTQLDGIEALQGVCVVAATSRPDLLDPALLRPGRLDKQLLCPMPNENGRVEILQTLSANLQLEDDVDFREIAKQTDGFAGADLQSLLYTAQILDLNSRMEKADEVLTKLTQGILSEALKQTRPSLTKADRYKYDLIYKKFGNNEEFVAGSKVTLA</sequence>
<accession>A0ABD1EAT7</accession>
<comment type="subcellular location">
    <subcellularLocation>
        <location evidence="1">Membrane</location>
    </subcellularLocation>
</comment>
<dbReference type="InterPro" id="IPR050168">
    <property type="entry name" value="AAA_ATPase_domain"/>
</dbReference>
<evidence type="ECO:0000256" key="12">
    <source>
        <dbReference type="ARBA" id="ARBA00048778"/>
    </source>
</evidence>
<dbReference type="Pfam" id="PF00004">
    <property type="entry name" value="AAA"/>
    <property type="match status" value="2"/>
</dbReference>
<name>A0ABD1EAT7_HYPHA</name>
<dbReference type="GO" id="GO:0016787">
    <property type="term" value="F:hydrolase activity"/>
    <property type="evidence" value="ECO:0007669"/>
    <property type="project" value="UniProtKB-KW"/>
</dbReference>
<dbReference type="SUPFAM" id="SSF54585">
    <property type="entry name" value="Cdc48 domain 2-like"/>
    <property type="match status" value="1"/>
</dbReference>
<feature type="domain" description="AAA+ ATPase" evidence="13">
    <location>
        <begin position="673"/>
        <end position="808"/>
    </location>
</feature>
<dbReference type="PROSITE" id="PS00674">
    <property type="entry name" value="AAA"/>
    <property type="match status" value="1"/>
</dbReference>
<comment type="caution">
    <text evidence="14">The sequence shown here is derived from an EMBL/GenBank/DDBJ whole genome shotgun (WGS) entry which is preliminary data.</text>
</comment>
<keyword evidence="5" id="KW-0547">Nucleotide-binding</keyword>
<dbReference type="InterPro" id="IPR003959">
    <property type="entry name" value="ATPase_AAA_core"/>
</dbReference>
<evidence type="ECO:0000256" key="1">
    <source>
        <dbReference type="ARBA" id="ARBA00004370"/>
    </source>
</evidence>
<evidence type="ECO:0000256" key="2">
    <source>
        <dbReference type="ARBA" id="ARBA00006914"/>
    </source>
</evidence>